<evidence type="ECO:0000313" key="3">
    <source>
        <dbReference type="Proteomes" id="UP000438429"/>
    </source>
</evidence>
<dbReference type="Proteomes" id="UP000438429">
    <property type="component" value="Unassembled WGS sequence"/>
</dbReference>
<gene>
    <name evidence="2" type="ORF">F2P81_019423</name>
</gene>
<name>A0A6A4RZK4_SCOMX</name>
<dbReference type="EMBL" id="VEVO01000017">
    <property type="protein sequence ID" value="KAF0028336.1"/>
    <property type="molecule type" value="Genomic_DNA"/>
</dbReference>
<comment type="caution">
    <text evidence="2">The sequence shown here is derived from an EMBL/GenBank/DDBJ whole genome shotgun (WGS) entry which is preliminary data.</text>
</comment>
<evidence type="ECO:0000313" key="2">
    <source>
        <dbReference type="EMBL" id="KAF0028336.1"/>
    </source>
</evidence>
<proteinExistence type="predicted"/>
<organism evidence="2 3">
    <name type="scientific">Scophthalmus maximus</name>
    <name type="common">Turbot</name>
    <name type="synonym">Psetta maxima</name>
    <dbReference type="NCBI Taxonomy" id="52904"/>
    <lineage>
        <taxon>Eukaryota</taxon>
        <taxon>Metazoa</taxon>
        <taxon>Chordata</taxon>
        <taxon>Craniata</taxon>
        <taxon>Vertebrata</taxon>
        <taxon>Euteleostomi</taxon>
        <taxon>Actinopterygii</taxon>
        <taxon>Neopterygii</taxon>
        <taxon>Teleostei</taxon>
        <taxon>Neoteleostei</taxon>
        <taxon>Acanthomorphata</taxon>
        <taxon>Carangaria</taxon>
        <taxon>Pleuronectiformes</taxon>
        <taxon>Pleuronectoidei</taxon>
        <taxon>Scophthalmidae</taxon>
        <taxon>Scophthalmus</taxon>
    </lineage>
</organism>
<protein>
    <submittedName>
        <fullName evidence="2">Uncharacterized protein</fullName>
    </submittedName>
</protein>
<accession>A0A6A4RZK4</accession>
<evidence type="ECO:0000256" key="1">
    <source>
        <dbReference type="SAM" id="MobiDB-lite"/>
    </source>
</evidence>
<reference evidence="2 3" key="1">
    <citation type="submission" date="2019-06" db="EMBL/GenBank/DDBJ databases">
        <title>Draft genomes of female and male turbot (Scophthalmus maximus).</title>
        <authorList>
            <person name="Xu H."/>
            <person name="Xu X.-W."/>
            <person name="Shao C."/>
            <person name="Chen S."/>
        </authorList>
    </citation>
    <scope>NUCLEOTIDE SEQUENCE [LARGE SCALE GENOMIC DNA]</scope>
    <source>
        <strain evidence="2">Ysfricsl-2016a</strain>
        <tissue evidence="2">Blood</tissue>
    </source>
</reference>
<sequence>MRAGDELRPAAVRTETPLPRPAPWRIPQQQRQRRYYAETELRSQAGHRNRKRYRCGRFKEQIFFLNIVSYQPIDSDAARSTTE</sequence>
<feature type="region of interest" description="Disordered" evidence="1">
    <location>
        <begin position="1"/>
        <end position="31"/>
    </location>
</feature>
<dbReference type="AlphaFoldDB" id="A0A6A4RZK4"/>